<evidence type="ECO:0000256" key="6">
    <source>
        <dbReference type="ARBA" id="ARBA00023136"/>
    </source>
</evidence>
<evidence type="ECO:0000256" key="2">
    <source>
        <dbReference type="ARBA" id="ARBA00008806"/>
    </source>
</evidence>
<feature type="transmembrane region" description="Helical" evidence="7">
    <location>
        <begin position="20"/>
        <end position="43"/>
    </location>
</feature>
<accession>A0A0F7K1F3</accession>
<dbReference type="PANTHER" id="PTHR37937">
    <property type="entry name" value="CONJUGATIVE TRANSFER: DNA TRANSPORT"/>
    <property type="match status" value="1"/>
</dbReference>
<keyword evidence="5 7" id="KW-1133">Transmembrane helix</keyword>
<evidence type="ECO:0000256" key="5">
    <source>
        <dbReference type="ARBA" id="ARBA00022989"/>
    </source>
</evidence>
<dbReference type="CDD" id="cd01127">
    <property type="entry name" value="TrwB_TraG_TraD_VirD4"/>
    <property type="match status" value="2"/>
</dbReference>
<dbReference type="RefSeq" id="WP_046861467.1">
    <property type="nucleotide sequence ID" value="NZ_CP011413.1"/>
</dbReference>
<evidence type="ECO:0008006" key="10">
    <source>
        <dbReference type="Google" id="ProtNLM"/>
    </source>
</evidence>
<sequence>MSVPTPSIGVQALKRKSPSWGLLIVFVLLGAVLAFAAATQYTAYQYAYDPALGEPLFGRIYEPWAFIAWSLQWGNTDPDLYQTAYLVAASALVTVFAFYAIAVALTRRRTTANDSLHGTARWASREDIQEAGLLPAKGKKADGVFVGGYVDKKMIQYLRHDGPEHILGFAPTRSGKGVGLVIPTLLSWLHSVVVFDMKGENWALTAGWRKASGQRVLRFDPSDASGTGARFNPLQEIRLGSPHEVGDAQGLATIMADPEGKGLNDHWMKTGHALLVGVILHCLYKKQAEGRVATLTDLSYFLSDPARTLYDSLQEMVHFEHTSEGTHPTVAQAARDMLNREERELSSVHSTAVSYLTLYRDPVITRNTEESDFRIDDLMNHEDPVSLYIVVKPADLPRLRPLVRLIFTQIIQKLTDRMEFEGGRSVAHYKHRLLLLLDEFPALGRLEVVEQSLAFLAGYGIKAFLIVQDLAQLHKAYTKDEAVVSACHVRVAYAPNKIETAELLSRMTGKTTVIKKSVSVSGGRFGAVLDRATENLQEVERPLLTADECMRLPGPKKSPDGREILEPGDMLIMPSGFNAIYGKQVLYFKDPVLSKRSKLSPPIESDRIVAEADTVGADSRPASKLDALFD</sequence>
<dbReference type="EMBL" id="CP011413">
    <property type="protein sequence ID" value="AKH22386.1"/>
    <property type="molecule type" value="Genomic_DNA"/>
</dbReference>
<comment type="subcellular location">
    <subcellularLocation>
        <location evidence="1">Cell membrane</location>
        <topology evidence="1">Multi-pass membrane protein</topology>
    </subcellularLocation>
</comment>
<dbReference type="InterPro" id="IPR027417">
    <property type="entry name" value="P-loop_NTPase"/>
</dbReference>
<dbReference type="AlphaFoldDB" id="A0A0F7K1F3"/>
<reference evidence="8 9" key="1">
    <citation type="journal article" date="2015" name="Genome Announc.">
        <title>Complete Genome Sequence of Sedimenticola thiotaurini Strain SIP-G1, a Polyphosphate- and Polyhydroxyalkanoate-Accumulating Sulfur-Oxidizing Gammaproteobacterium Isolated from Salt Marsh Sediments.</title>
        <authorList>
            <person name="Flood B.E."/>
            <person name="Jones D.S."/>
            <person name="Bailey J.V."/>
        </authorList>
    </citation>
    <scope>NUCLEOTIDE SEQUENCE [LARGE SCALE GENOMIC DNA]</scope>
    <source>
        <strain evidence="8 9">SIP-G1</strain>
        <plasmid evidence="9">Plasmid</plasmid>
    </source>
</reference>
<keyword evidence="6 7" id="KW-0472">Membrane</keyword>
<dbReference type="InterPro" id="IPR003688">
    <property type="entry name" value="TraG/VirD4"/>
</dbReference>
<gene>
    <name evidence="8" type="ORF">AAY24_18145</name>
</gene>
<dbReference type="PATRIC" id="fig|1543721.4.peg.3757"/>
<dbReference type="OrthoDB" id="9759295at2"/>
<keyword evidence="4 7" id="KW-0812">Transmembrane</keyword>
<keyword evidence="8" id="KW-0614">Plasmid</keyword>
<dbReference type="NCBIfam" id="NF010453">
    <property type="entry name" value="PRK13880.1"/>
    <property type="match status" value="1"/>
</dbReference>
<dbReference type="SUPFAM" id="SSF52540">
    <property type="entry name" value="P-loop containing nucleoside triphosphate hydrolases"/>
    <property type="match status" value="1"/>
</dbReference>
<feature type="transmembrane region" description="Helical" evidence="7">
    <location>
        <begin position="83"/>
        <end position="105"/>
    </location>
</feature>
<dbReference type="KEGG" id="seds:AAY24_18145"/>
<dbReference type="Proteomes" id="UP000034410">
    <property type="component" value="Plasmid"/>
</dbReference>
<dbReference type="GO" id="GO:0005886">
    <property type="term" value="C:plasma membrane"/>
    <property type="evidence" value="ECO:0007669"/>
    <property type="project" value="UniProtKB-SubCell"/>
</dbReference>
<name>A0A0F7K1F3_9GAMM</name>
<organism evidence="8 9">
    <name type="scientific">Sedimenticola thiotaurini</name>
    <dbReference type="NCBI Taxonomy" id="1543721"/>
    <lineage>
        <taxon>Bacteria</taxon>
        <taxon>Pseudomonadati</taxon>
        <taxon>Pseudomonadota</taxon>
        <taxon>Gammaproteobacteria</taxon>
        <taxon>Chromatiales</taxon>
        <taxon>Sedimenticolaceae</taxon>
        <taxon>Sedimenticola</taxon>
    </lineage>
</organism>
<dbReference type="Gene3D" id="3.40.50.300">
    <property type="entry name" value="P-loop containing nucleotide triphosphate hydrolases"/>
    <property type="match status" value="1"/>
</dbReference>
<proteinExistence type="inferred from homology"/>
<dbReference type="Pfam" id="PF02534">
    <property type="entry name" value="T4SS-DNA_transf"/>
    <property type="match status" value="1"/>
</dbReference>
<keyword evidence="3" id="KW-1003">Cell membrane</keyword>
<dbReference type="PANTHER" id="PTHR37937:SF1">
    <property type="entry name" value="CONJUGATIVE TRANSFER: DNA TRANSPORT"/>
    <property type="match status" value="1"/>
</dbReference>
<evidence type="ECO:0000256" key="1">
    <source>
        <dbReference type="ARBA" id="ARBA00004651"/>
    </source>
</evidence>
<evidence type="ECO:0000256" key="4">
    <source>
        <dbReference type="ARBA" id="ARBA00022692"/>
    </source>
</evidence>
<evidence type="ECO:0000256" key="3">
    <source>
        <dbReference type="ARBA" id="ARBA00022475"/>
    </source>
</evidence>
<evidence type="ECO:0000313" key="8">
    <source>
        <dbReference type="EMBL" id="AKH22386.1"/>
    </source>
</evidence>
<evidence type="ECO:0000313" key="9">
    <source>
        <dbReference type="Proteomes" id="UP000034410"/>
    </source>
</evidence>
<evidence type="ECO:0000256" key="7">
    <source>
        <dbReference type="SAM" id="Phobius"/>
    </source>
</evidence>
<keyword evidence="9" id="KW-1185">Reference proteome</keyword>
<comment type="similarity">
    <text evidence="2">Belongs to the VirD4/TraG family.</text>
</comment>
<protein>
    <recommendedName>
        <fullName evidence="10">Conjugal transfer protein TraG</fullName>
    </recommendedName>
</protein>
<dbReference type="InterPro" id="IPR051539">
    <property type="entry name" value="T4SS-coupling_protein"/>
</dbReference>
<geneLocation type="plasmid" evidence="8">
    <name>unnamed</name>
</geneLocation>